<dbReference type="Pfam" id="PF20174">
    <property type="entry name" value="DUF6540"/>
    <property type="match status" value="1"/>
</dbReference>
<proteinExistence type="predicted"/>
<evidence type="ECO:0000313" key="2">
    <source>
        <dbReference type="Proteomes" id="UP000813444"/>
    </source>
</evidence>
<reference evidence="1" key="1">
    <citation type="journal article" date="2021" name="Nat. Commun.">
        <title>Genetic determinants of endophytism in the Arabidopsis root mycobiome.</title>
        <authorList>
            <person name="Mesny F."/>
            <person name="Miyauchi S."/>
            <person name="Thiergart T."/>
            <person name="Pickel B."/>
            <person name="Atanasova L."/>
            <person name="Karlsson M."/>
            <person name="Huettel B."/>
            <person name="Barry K.W."/>
            <person name="Haridas S."/>
            <person name="Chen C."/>
            <person name="Bauer D."/>
            <person name="Andreopoulos W."/>
            <person name="Pangilinan J."/>
            <person name="LaButti K."/>
            <person name="Riley R."/>
            <person name="Lipzen A."/>
            <person name="Clum A."/>
            <person name="Drula E."/>
            <person name="Henrissat B."/>
            <person name="Kohler A."/>
            <person name="Grigoriev I.V."/>
            <person name="Martin F.M."/>
            <person name="Hacquard S."/>
        </authorList>
    </citation>
    <scope>NUCLEOTIDE SEQUENCE</scope>
    <source>
        <strain evidence="1">MPI-CAGE-CH-0235</strain>
    </source>
</reference>
<evidence type="ECO:0000313" key="1">
    <source>
        <dbReference type="EMBL" id="KAH7313871.1"/>
    </source>
</evidence>
<sequence>MSSRSVYLAKYRHTASQRTHFAIFIPNLSLEGRHVGSDFRSMSTQGTIINVVGEPLLAGYTLEIERNYECKEQRDLRELVFLGFIEAGNVFEPENTDHVNGDKPRCTIEEEAARVRPPPRGQDVRAPIDGVNTKRCQEWTMEFLTRLVEKDLIHPDAVDIAQAHRDAPTHGIFGYKDGK</sequence>
<protein>
    <submittedName>
        <fullName evidence="1">Uncharacterized protein</fullName>
    </submittedName>
</protein>
<dbReference type="AlphaFoldDB" id="A0A8K0SMK2"/>
<accession>A0A8K0SMK2</accession>
<dbReference type="Proteomes" id="UP000813444">
    <property type="component" value="Unassembled WGS sequence"/>
</dbReference>
<gene>
    <name evidence="1" type="ORF">B0I35DRAFT_436037</name>
</gene>
<comment type="caution">
    <text evidence="1">The sequence shown here is derived from an EMBL/GenBank/DDBJ whole genome shotgun (WGS) entry which is preliminary data.</text>
</comment>
<dbReference type="EMBL" id="JAGPNK010000009">
    <property type="protein sequence ID" value="KAH7313871.1"/>
    <property type="molecule type" value="Genomic_DNA"/>
</dbReference>
<dbReference type="InterPro" id="IPR046670">
    <property type="entry name" value="DUF6540"/>
</dbReference>
<dbReference type="OrthoDB" id="1658288at2759"/>
<name>A0A8K0SMK2_9HYPO</name>
<keyword evidence="2" id="KW-1185">Reference proteome</keyword>
<organism evidence="1 2">
    <name type="scientific">Stachybotrys elegans</name>
    <dbReference type="NCBI Taxonomy" id="80388"/>
    <lineage>
        <taxon>Eukaryota</taxon>
        <taxon>Fungi</taxon>
        <taxon>Dikarya</taxon>
        <taxon>Ascomycota</taxon>
        <taxon>Pezizomycotina</taxon>
        <taxon>Sordariomycetes</taxon>
        <taxon>Hypocreomycetidae</taxon>
        <taxon>Hypocreales</taxon>
        <taxon>Stachybotryaceae</taxon>
        <taxon>Stachybotrys</taxon>
    </lineage>
</organism>